<evidence type="ECO:0000256" key="4">
    <source>
        <dbReference type="ARBA" id="ARBA00023012"/>
    </source>
</evidence>
<dbReference type="AlphaFoldDB" id="A0A5R9F497"/>
<keyword evidence="7" id="KW-0804">Transcription</keyword>
<evidence type="ECO:0000256" key="8">
    <source>
        <dbReference type="PROSITE-ProRule" id="PRU00169"/>
    </source>
</evidence>
<dbReference type="RefSeq" id="WP_138126689.1">
    <property type="nucleotide sequence ID" value="NZ_SWLG01000007.1"/>
</dbReference>
<keyword evidence="5" id="KW-0805">Transcription regulation</keyword>
<protein>
    <submittedName>
        <fullName evidence="11">Response regulator</fullName>
    </submittedName>
</protein>
<comment type="caution">
    <text evidence="11">The sequence shown here is derived from an EMBL/GenBank/DDBJ whole genome shotgun (WGS) entry which is preliminary data.</text>
</comment>
<dbReference type="InterPro" id="IPR020449">
    <property type="entry name" value="Tscrpt_reg_AraC-type_HTH"/>
</dbReference>
<evidence type="ECO:0000313" key="11">
    <source>
        <dbReference type="EMBL" id="TLS37220.1"/>
    </source>
</evidence>
<accession>A0A5R9F497</accession>
<evidence type="ECO:0000256" key="6">
    <source>
        <dbReference type="ARBA" id="ARBA00023125"/>
    </source>
</evidence>
<dbReference type="SMART" id="SM00448">
    <property type="entry name" value="REC"/>
    <property type="match status" value="1"/>
</dbReference>
<comment type="subcellular location">
    <subcellularLocation>
        <location evidence="1">Cytoplasm</location>
    </subcellularLocation>
</comment>
<dbReference type="PANTHER" id="PTHR42713">
    <property type="entry name" value="HISTIDINE KINASE-RELATED"/>
    <property type="match status" value="1"/>
</dbReference>
<keyword evidence="4" id="KW-0902">Two-component regulatory system</keyword>
<dbReference type="GO" id="GO:0005737">
    <property type="term" value="C:cytoplasm"/>
    <property type="evidence" value="ECO:0007669"/>
    <property type="project" value="UniProtKB-SubCell"/>
</dbReference>
<feature type="modified residue" description="4-aspartylphosphate" evidence="8">
    <location>
        <position position="55"/>
    </location>
</feature>
<sequence>MYTAISVDDEKMIKKSIAALVGSHDTGFKIVGEAKDGLEAIALNEQLSPDLIITDIRMPKMNGLTFIQTLKESNAKTRFIIISGYDEFEYAQTALRYGVIDFLLKPLKPDQFLASLEKVRKKLDEDKYASEQRSEWLWSIKAFAETLVQKLWLLDEEQAFGMIDEIHAKLTEKQQDNILLKRQYLDLIIYMRGELEKQMEYMNEEEIFQVTNFPDEPDNMHKKLSQYIQEILTFIKEKRNFGRRTNILTALDYIKTNYAKEDLSLQEVADLVNMSSSYFSMEFKAEMGISFKQFLTKMRMDEAKEMLNNPAYKTYEIAQFIGYSDYPHFTKTFKKHVGVTPSQFRKRIGI</sequence>
<evidence type="ECO:0000259" key="10">
    <source>
        <dbReference type="PROSITE" id="PS50110"/>
    </source>
</evidence>
<gene>
    <name evidence="11" type="ORF">FCL54_11895</name>
</gene>
<dbReference type="SUPFAM" id="SSF46689">
    <property type="entry name" value="Homeodomain-like"/>
    <property type="match status" value="2"/>
</dbReference>
<dbReference type="PROSITE" id="PS01124">
    <property type="entry name" value="HTH_ARAC_FAMILY_2"/>
    <property type="match status" value="1"/>
</dbReference>
<dbReference type="PROSITE" id="PS50110">
    <property type="entry name" value="RESPONSE_REGULATORY"/>
    <property type="match status" value="1"/>
</dbReference>
<evidence type="ECO:0000256" key="5">
    <source>
        <dbReference type="ARBA" id="ARBA00023015"/>
    </source>
</evidence>
<keyword evidence="6" id="KW-0238">DNA-binding</keyword>
<dbReference type="Pfam" id="PF00072">
    <property type="entry name" value="Response_reg"/>
    <property type="match status" value="1"/>
</dbReference>
<dbReference type="GO" id="GO:0000160">
    <property type="term" value="P:phosphorelay signal transduction system"/>
    <property type="evidence" value="ECO:0007669"/>
    <property type="project" value="UniProtKB-KW"/>
</dbReference>
<name>A0A5R9F497_9BACL</name>
<dbReference type="Gene3D" id="1.10.10.60">
    <property type="entry name" value="Homeodomain-like"/>
    <property type="match status" value="2"/>
</dbReference>
<dbReference type="GO" id="GO:0043565">
    <property type="term" value="F:sequence-specific DNA binding"/>
    <property type="evidence" value="ECO:0007669"/>
    <property type="project" value="InterPro"/>
</dbReference>
<reference evidence="11 12" key="1">
    <citation type="submission" date="2019-04" db="EMBL/GenBank/DDBJ databases">
        <title>Bacillus caeni sp. nov., a bacterium isolated from mangrove sediment.</title>
        <authorList>
            <person name="Huang H."/>
            <person name="Mo K."/>
            <person name="Hu Y."/>
        </authorList>
    </citation>
    <scope>NUCLEOTIDE SEQUENCE [LARGE SCALE GENOMIC DNA]</scope>
    <source>
        <strain evidence="11 12">HB172195</strain>
    </source>
</reference>
<dbReference type="GO" id="GO:0003700">
    <property type="term" value="F:DNA-binding transcription factor activity"/>
    <property type="evidence" value="ECO:0007669"/>
    <property type="project" value="InterPro"/>
</dbReference>
<dbReference type="Gene3D" id="3.40.50.2300">
    <property type="match status" value="1"/>
</dbReference>
<dbReference type="SMART" id="SM00342">
    <property type="entry name" value="HTH_ARAC"/>
    <property type="match status" value="1"/>
</dbReference>
<evidence type="ECO:0000313" key="12">
    <source>
        <dbReference type="Proteomes" id="UP000308230"/>
    </source>
</evidence>
<dbReference type="Pfam" id="PF12833">
    <property type="entry name" value="HTH_18"/>
    <property type="match status" value="1"/>
</dbReference>
<evidence type="ECO:0000256" key="7">
    <source>
        <dbReference type="ARBA" id="ARBA00023163"/>
    </source>
</evidence>
<evidence type="ECO:0000256" key="3">
    <source>
        <dbReference type="ARBA" id="ARBA00022553"/>
    </source>
</evidence>
<dbReference type="PANTHER" id="PTHR42713:SF3">
    <property type="entry name" value="TRANSCRIPTIONAL REGULATORY PROTEIN HPTR"/>
    <property type="match status" value="1"/>
</dbReference>
<dbReference type="InterPro" id="IPR011006">
    <property type="entry name" value="CheY-like_superfamily"/>
</dbReference>
<keyword evidence="12" id="KW-1185">Reference proteome</keyword>
<proteinExistence type="predicted"/>
<organism evidence="11 12">
    <name type="scientific">Exobacillus caeni</name>
    <dbReference type="NCBI Taxonomy" id="2574798"/>
    <lineage>
        <taxon>Bacteria</taxon>
        <taxon>Bacillati</taxon>
        <taxon>Bacillota</taxon>
        <taxon>Bacilli</taxon>
        <taxon>Bacillales</taxon>
        <taxon>Guptibacillaceae</taxon>
        <taxon>Exobacillus</taxon>
    </lineage>
</organism>
<dbReference type="InterPro" id="IPR009057">
    <property type="entry name" value="Homeodomain-like_sf"/>
</dbReference>
<dbReference type="Proteomes" id="UP000308230">
    <property type="component" value="Unassembled WGS sequence"/>
</dbReference>
<dbReference type="InterPro" id="IPR018060">
    <property type="entry name" value="HTH_AraC"/>
</dbReference>
<dbReference type="CDD" id="cd17536">
    <property type="entry name" value="REC_YesN-like"/>
    <property type="match status" value="1"/>
</dbReference>
<feature type="domain" description="Response regulatory" evidence="10">
    <location>
        <begin position="3"/>
        <end position="120"/>
    </location>
</feature>
<feature type="domain" description="HTH araC/xylS-type" evidence="9">
    <location>
        <begin position="248"/>
        <end position="347"/>
    </location>
</feature>
<dbReference type="SUPFAM" id="SSF52172">
    <property type="entry name" value="CheY-like"/>
    <property type="match status" value="1"/>
</dbReference>
<dbReference type="InterPro" id="IPR051552">
    <property type="entry name" value="HptR"/>
</dbReference>
<dbReference type="PRINTS" id="PR00032">
    <property type="entry name" value="HTHARAC"/>
</dbReference>
<keyword evidence="2" id="KW-0963">Cytoplasm</keyword>
<keyword evidence="3 8" id="KW-0597">Phosphoprotein</keyword>
<dbReference type="OrthoDB" id="159632at2"/>
<dbReference type="EMBL" id="SWLG01000007">
    <property type="protein sequence ID" value="TLS37220.1"/>
    <property type="molecule type" value="Genomic_DNA"/>
</dbReference>
<dbReference type="InterPro" id="IPR001789">
    <property type="entry name" value="Sig_transdc_resp-reg_receiver"/>
</dbReference>
<evidence type="ECO:0000259" key="9">
    <source>
        <dbReference type="PROSITE" id="PS01124"/>
    </source>
</evidence>
<evidence type="ECO:0000256" key="1">
    <source>
        <dbReference type="ARBA" id="ARBA00004496"/>
    </source>
</evidence>
<evidence type="ECO:0000256" key="2">
    <source>
        <dbReference type="ARBA" id="ARBA00022490"/>
    </source>
</evidence>